<comment type="caution">
    <text evidence="2">The sequence shown here is derived from an EMBL/GenBank/DDBJ whole genome shotgun (WGS) entry which is preliminary data.</text>
</comment>
<dbReference type="AlphaFoldDB" id="A0AAD7K7E3"/>
<feature type="transmembrane region" description="Helical" evidence="1">
    <location>
        <begin position="31"/>
        <end position="48"/>
    </location>
</feature>
<dbReference type="EMBL" id="JARKIB010000005">
    <property type="protein sequence ID" value="KAJ7779903.1"/>
    <property type="molecule type" value="Genomic_DNA"/>
</dbReference>
<feature type="transmembrane region" description="Helical" evidence="1">
    <location>
        <begin position="132"/>
        <end position="151"/>
    </location>
</feature>
<sequence>MPPATFAHTGRVCRLCFRRALRRPTERRDGIATSMALVLLLPFNILLLPSSPPITLTIPVDAREPTVTTILNSPRTSILPPHLARPPRATAAVGHGLWRAIRRVHRLLVYTPVPACLGAFLLATPLRPHSFALTQHPCIALVASFGGYVHLTLTR</sequence>
<evidence type="ECO:0000313" key="2">
    <source>
        <dbReference type="EMBL" id="KAJ7779903.1"/>
    </source>
</evidence>
<keyword evidence="1" id="KW-1133">Transmembrane helix</keyword>
<dbReference type="Proteomes" id="UP001215598">
    <property type="component" value="Unassembled WGS sequence"/>
</dbReference>
<organism evidence="2 3">
    <name type="scientific">Mycena metata</name>
    <dbReference type="NCBI Taxonomy" id="1033252"/>
    <lineage>
        <taxon>Eukaryota</taxon>
        <taxon>Fungi</taxon>
        <taxon>Dikarya</taxon>
        <taxon>Basidiomycota</taxon>
        <taxon>Agaricomycotina</taxon>
        <taxon>Agaricomycetes</taxon>
        <taxon>Agaricomycetidae</taxon>
        <taxon>Agaricales</taxon>
        <taxon>Marasmiineae</taxon>
        <taxon>Mycenaceae</taxon>
        <taxon>Mycena</taxon>
    </lineage>
</organism>
<keyword evidence="3" id="KW-1185">Reference proteome</keyword>
<evidence type="ECO:0000256" key="1">
    <source>
        <dbReference type="SAM" id="Phobius"/>
    </source>
</evidence>
<name>A0AAD7K7E3_9AGAR</name>
<reference evidence="2" key="1">
    <citation type="submission" date="2023-03" db="EMBL/GenBank/DDBJ databases">
        <title>Massive genome expansion in bonnet fungi (Mycena s.s.) driven by repeated elements and novel gene families across ecological guilds.</title>
        <authorList>
            <consortium name="Lawrence Berkeley National Laboratory"/>
            <person name="Harder C.B."/>
            <person name="Miyauchi S."/>
            <person name="Viragh M."/>
            <person name="Kuo A."/>
            <person name="Thoen E."/>
            <person name="Andreopoulos B."/>
            <person name="Lu D."/>
            <person name="Skrede I."/>
            <person name="Drula E."/>
            <person name="Henrissat B."/>
            <person name="Morin E."/>
            <person name="Kohler A."/>
            <person name="Barry K."/>
            <person name="LaButti K."/>
            <person name="Morin E."/>
            <person name="Salamov A."/>
            <person name="Lipzen A."/>
            <person name="Mereny Z."/>
            <person name="Hegedus B."/>
            <person name="Baldrian P."/>
            <person name="Stursova M."/>
            <person name="Weitz H."/>
            <person name="Taylor A."/>
            <person name="Grigoriev I.V."/>
            <person name="Nagy L.G."/>
            <person name="Martin F."/>
            <person name="Kauserud H."/>
        </authorList>
    </citation>
    <scope>NUCLEOTIDE SEQUENCE</scope>
    <source>
        <strain evidence="2">CBHHK182m</strain>
    </source>
</reference>
<accession>A0AAD7K7E3</accession>
<evidence type="ECO:0000313" key="3">
    <source>
        <dbReference type="Proteomes" id="UP001215598"/>
    </source>
</evidence>
<gene>
    <name evidence="2" type="ORF">B0H16DRAFT_1830425</name>
</gene>
<proteinExistence type="predicted"/>
<protein>
    <submittedName>
        <fullName evidence="2">Uncharacterized protein</fullName>
    </submittedName>
</protein>
<feature type="transmembrane region" description="Helical" evidence="1">
    <location>
        <begin position="107"/>
        <end position="126"/>
    </location>
</feature>
<keyword evidence="1" id="KW-0472">Membrane</keyword>
<keyword evidence="1" id="KW-0812">Transmembrane</keyword>